<reference evidence="5 6" key="1">
    <citation type="journal article" date="2016" name="Proc. Natl. Acad. Sci. U.S.A.">
        <title>Comparative genomics of biotechnologically important yeasts.</title>
        <authorList>
            <person name="Riley R."/>
            <person name="Haridas S."/>
            <person name="Wolfe K.H."/>
            <person name="Lopes M.R."/>
            <person name="Hittinger C.T."/>
            <person name="Goeker M."/>
            <person name="Salamov A.A."/>
            <person name="Wisecaver J.H."/>
            <person name="Long T.M."/>
            <person name="Calvey C.H."/>
            <person name="Aerts A.L."/>
            <person name="Barry K.W."/>
            <person name="Choi C."/>
            <person name="Clum A."/>
            <person name="Coughlan A.Y."/>
            <person name="Deshpande S."/>
            <person name="Douglass A.P."/>
            <person name="Hanson S.J."/>
            <person name="Klenk H.-P."/>
            <person name="LaButti K.M."/>
            <person name="Lapidus A."/>
            <person name="Lindquist E.A."/>
            <person name="Lipzen A.M."/>
            <person name="Meier-Kolthoff J.P."/>
            <person name="Ohm R.A."/>
            <person name="Otillar R.P."/>
            <person name="Pangilinan J.L."/>
            <person name="Peng Y."/>
            <person name="Rokas A."/>
            <person name="Rosa C.A."/>
            <person name="Scheuner C."/>
            <person name="Sibirny A.A."/>
            <person name="Slot J.C."/>
            <person name="Stielow J.B."/>
            <person name="Sun H."/>
            <person name="Kurtzman C.P."/>
            <person name="Blackwell M."/>
            <person name="Grigoriev I.V."/>
            <person name="Jeffries T.W."/>
        </authorList>
    </citation>
    <scope>NUCLEOTIDE SEQUENCE [LARGE SCALE GENOMIC DNA]</scope>
    <source>
        <strain evidence="5 6">DSM 6958</strain>
    </source>
</reference>
<evidence type="ECO:0000256" key="2">
    <source>
        <dbReference type="ARBA" id="ARBA00022833"/>
    </source>
</evidence>
<dbReference type="InterPro" id="IPR050522">
    <property type="entry name" value="Ribosomal_protein_eL43"/>
</dbReference>
<evidence type="ECO:0008006" key="7">
    <source>
        <dbReference type="Google" id="ProtNLM"/>
    </source>
</evidence>
<dbReference type="OrthoDB" id="10258345at2759"/>
<gene>
    <name evidence="5" type="ORF">NADFUDRAFT_67639</name>
</gene>
<dbReference type="InterPro" id="IPR002674">
    <property type="entry name" value="Ribosomal_eL43"/>
</dbReference>
<dbReference type="Proteomes" id="UP000095009">
    <property type="component" value="Unassembled WGS sequence"/>
</dbReference>
<dbReference type="InterPro" id="IPR011332">
    <property type="entry name" value="Ribosomal_zn-bd"/>
</dbReference>
<keyword evidence="4" id="KW-0687">Ribonucleoprotein</keyword>
<protein>
    <recommendedName>
        <fullName evidence="7">Ribosomal protein L37ae</fullName>
    </recommendedName>
</protein>
<dbReference type="GO" id="GO:0003735">
    <property type="term" value="F:structural constituent of ribosome"/>
    <property type="evidence" value="ECO:0007669"/>
    <property type="project" value="InterPro"/>
</dbReference>
<dbReference type="AlphaFoldDB" id="A0A1E3PDX8"/>
<dbReference type="Pfam" id="PF01780">
    <property type="entry name" value="Ribosomal_L37ae"/>
    <property type="match status" value="1"/>
</dbReference>
<keyword evidence="2" id="KW-0862">Zinc</keyword>
<evidence type="ECO:0000256" key="1">
    <source>
        <dbReference type="ARBA" id="ARBA00008672"/>
    </source>
</evidence>
<evidence type="ECO:0000313" key="6">
    <source>
        <dbReference type="Proteomes" id="UP000095009"/>
    </source>
</evidence>
<dbReference type="SUPFAM" id="SSF57829">
    <property type="entry name" value="Zn-binding ribosomal proteins"/>
    <property type="match status" value="1"/>
</dbReference>
<comment type="similarity">
    <text evidence="1">Belongs to the eukaryotic ribosomal protein eL43 family.</text>
</comment>
<evidence type="ECO:0000256" key="4">
    <source>
        <dbReference type="ARBA" id="ARBA00023274"/>
    </source>
</evidence>
<dbReference type="GO" id="GO:0005840">
    <property type="term" value="C:ribosome"/>
    <property type="evidence" value="ECO:0007669"/>
    <property type="project" value="UniProtKB-KW"/>
</dbReference>
<dbReference type="EMBL" id="KV454414">
    <property type="protein sequence ID" value="ODQ63623.1"/>
    <property type="molecule type" value="Genomic_DNA"/>
</dbReference>
<dbReference type="GO" id="GO:0006412">
    <property type="term" value="P:translation"/>
    <property type="evidence" value="ECO:0007669"/>
    <property type="project" value="InterPro"/>
</dbReference>
<dbReference type="GO" id="GO:1990904">
    <property type="term" value="C:ribonucleoprotein complex"/>
    <property type="evidence" value="ECO:0007669"/>
    <property type="project" value="UniProtKB-KW"/>
</dbReference>
<evidence type="ECO:0000313" key="5">
    <source>
        <dbReference type="EMBL" id="ODQ63623.1"/>
    </source>
</evidence>
<accession>A0A1E3PDX8</accession>
<dbReference type="PANTHER" id="PTHR48129:SF1">
    <property type="entry name" value="LARGE RIBOSOMAL SUBUNIT PROTEIN EL43"/>
    <property type="match status" value="1"/>
</dbReference>
<evidence type="ECO:0000256" key="3">
    <source>
        <dbReference type="ARBA" id="ARBA00022980"/>
    </source>
</evidence>
<dbReference type="HAMAP" id="MF_00327">
    <property type="entry name" value="Ribosomal_eL43"/>
    <property type="match status" value="1"/>
</dbReference>
<dbReference type="InterPro" id="IPR011331">
    <property type="entry name" value="Ribosomal_eL37/eL43"/>
</dbReference>
<dbReference type="FunFam" id="2.20.25.30:FF:000002">
    <property type="entry name" value="60S ribosomal protein L37a"/>
    <property type="match status" value="1"/>
</dbReference>
<keyword evidence="6" id="KW-1185">Reference proteome</keyword>
<keyword evidence="3" id="KW-0689">Ribosomal protein</keyword>
<dbReference type="Gene3D" id="2.20.25.30">
    <property type="match status" value="1"/>
</dbReference>
<dbReference type="PANTHER" id="PTHR48129">
    <property type="entry name" value="60S RIBOSOMAL PROTEIN L37A"/>
    <property type="match status" value="1"/>
</dbReference>
<name>A0A1E3PDX8_9ASCO</name>
<dbReference type="NCBIfam" id="NF003058">
    <property type="entry name" value="PRK03976.1"/>
    <property type="match status" value="1"/>
</dbReference>
<sequence length="147" mass="16182">MIIDSPHVPPSTPAALELGSLALLTTTITIATTLELSARQFYLVFFYPAQILTPPRTKRTKKVGITGKYGVRYGSSLRRQCKKLEIQQHASYVCPFCGKKTIKRNATGIWDCKSCNKTLAGGAYTLSTSAATTVRSTIRRLRELAEV</sequence>
<dbReference type="STRING" id="857566.A0A1E3PDX8"/>
<proteinExistence type="inferred from homology"/>
<dbReference type="NCBIfam" id="TIGR00280">
    <property type="entry name" value="eL43_euk_arch"/>
    <property type="match status" value="1"/>
</dbReference>
<organism evidence="5 6">
    <name type="scientific">Nadsonia fulvescens var. elongata DSM 6958</name>
    <dbReference type="NCBI Taxonomy" id="857566"/>
    <lineage>
        <taxon>Eukaryota</taxon>
        <taxon>Fungi</taxon>
        <taxon>Dikarya</taxon>
        <taxon>Ascomycota</taxon>
        <taxon>Saccharomycotina</taxon>
        <taxon>Dipodascomycetes</taxon>
        <taxon>Dipodascales</taxon>
        <taxon>Dipodascales incertae sedis</taxon>
        <taxon>Nadsonia</taxon>
    </lineage>
</organism>